<reference evidence="4" key="1">
    <citation type="submission" date="2017-05" db="EMBL/GenBank/DDBJ databases">
        <authorList>
            <person name="Macchi M."/>
            <person name="Festa S."/>
            <person name="Coppotelli B.M."/>
            <person name="Morelli I.S."/>
        </authorList>
    </citation>
    <scope>NUCLEOTIDE SEQUENCE [LARGE SCALE GENOMIC DNA]</scope>
    <source>
        <strain evidence="4">I</strain>
    </source>
</reference>
<feature type="domain" description="Autotransporter" evidence="2">
    <location>
        <begin position="2057"/>
        <end position="2336"/>
    </location>
</feature>
<accession>A0A211ZTY6</accession>
<feature type="region of interest" description="Disordered" evidence="1">
    <location>
        <begin position="710"/>
        <end position="730"/>
    </location>
</feature>
<dbReference type="SMART" id="SM00869">
    <property type="entry name" value="Autotransporter"/>
    <property type="match status" value="1"/>
</dbReference>
<dbReference type="SUPFAM" id="SSF103515">
    <property type="entry name" value="Autotransporter"/>
    <property type="match status" value="1"/>
</dbReference>
<evidence type="ECO:0000256" key="1">
    <source>
        <dbReference type="SAM" id="MobiDB-lite"/>
    </source>
</evidence>
<protein>
    <recommendedName>
        <fullName evidence="2">Autotransporter domain-containing protein</fullName>
    </recommendedName>
</protein>
<feature type="compositionally biased region" description="Acidic residues" evidence="1">
    <location>
        <begin position="1177"/>
        <end position="1194"/>
    </location>
</feature>
<feature type="compositionally biased region" description="Polar residues" evidence="1">
    <location>
        <begin position="324"/>
        <end position="333"/>
    </location>
</feature>
<feature type="region of interest" description="Disordered" evidence="1">
    <location>
        <begin position="1450"/>
        <end position="1476"/>
    </location>
</feature>
<feature type="region of interest" description="Disordered" evidence="1">
    <location>
        <begin position="247"/>
        <end position="333"/>
    </location>
</feature>
<keyword evidence="4" id="KW-1185">Reference proteome</keyword>
<name>A0A211ZTY6_9PROT</name>
<gene>
    <name evidence="3" type="ORF">BWR60_03065</name>
</gene>
<feature type="compositionally biased region" description="Polar residues" evidence="1">
    <location>
        <begin position="271"/>
        <end position="286"/>
    </location>
</feature>
<comment type="caution">
    <text evidence="3">The sequence shown here is derived from an EMBL/GenBank/DDBJ whole genome shotgun (WGS) entry which is preliminary data.</text>
</comment>
<feature type="region of interest" description="Disordered" evidence="1">
    <location>
        <begin position="1168"/>
        <end position="1196"/>
    </location>
</feature>
<dbReference type="InterPro" id="IPR005546">
    <property type="entry name" value="Autotransporte_beta"/>
</dbReference>
<dbReference type="InterPro" id="IPR036709">
    <property type="entry name" value="Autotransporte_beta_dom_sf"/>
</dbReference>
<organism evidence="3 4">
    <name type="scientific">Inquilinus limosus</name>
    <dbReference type="NCBI Taxonomy" id="171674"/>
    <lineage>
        <taxon>Bacteria</taxon>
        <taxon>Pseudomonadati</taxon>
        <taxon>Pseudomonadota</taxon>
        <taxon>Alphaproteobacteria</taxon>
        <taxon>Rhodospirillales</taxon>
        <taxon>Rhodospirillaceae</taxon>
        <taxon>Inquilinus</taxon>
    </lineage>
</organism>
<dbReference type="Proteomes" id="UP000196655">
    <property type="component" value="Unassembled WGS sequence"/>
</dbReference>
<proteinExistence type="predicted"/>
<evidence type="ECO:0000313" key="3">
    <source>
        <dbReference type="EMBL" id="OWJ68741.1"/>
    </source>
</evidence>
<dbReference type="EMBL" id="NHON01000003">
    <property type="protein sequence ID" value="OWJ68741.1"/>
    <property type="molecule type" value="Genomic_DNA"/>
</dbReference>
<sequence length="2336" mass="218663">MSVVDTGTFWDDYPYSLTNGANITASTANQSNILHLELDGSAGNDNGGTTDATAYSGGALSLTNTGNITLQGESSNTNDWGQVTGIFVQANGGAGAKPGDNGHDGGRGGDSGTITITNNGTIIIDASAAQGSTPKVNGIDAGASAGAGGDMNTGAGDQQGGNSGDAKTITITNNGAIQIGSESSPFTGTGQARIINAHGDGSNGGTENGEGGAGATISVTNNAAISLYWKGLDGTSDGVQGIYARSQGGSGIASGDNSDPGGKGESGRPITLTTNGDITVSSSLSNGGAPEGASAGMYAISQGGDGGDGPDKDHDGGAGGGASINASGESEGTTTITVQNAATISASGAGIMGVAARSLGGNGGDGGDGTSGGAGGYGGKIQINVEDGATITTDGDDGYAVLGQSVGGIGGGNASTAGAGGDGGDVGVYASSGTTITTQGDYAAGVTLHSIGGGGGLGGDFTNVLAGSGGDGGNGGDAGVVEITSGADVTTHGQYAHGLLVQSIGGSGGAGGVGVGFVLALGGQGGEGGGGENVIVNNTGAVTTSGYGANGIVAQTLSGGGGAAGAAGGAISVGGNAGAGANNSAIAYVTNNNDVTTKGDAAVGILVQSIGGGGGTGAGAAGIAAVGGSGGAGGDAGIARIFDVGGTVSTTGEFSPGLVAQSIGGGGGSGGNVVDVSVGAGLGIGGSGSGGGYGGHACISNTYDGCDYTDSTGEVDGSPSDDGDKAPALSGSTIITSGDFSAGAIAQSIGGGGGNGGTANGAGALDVATLQIGGLGAGGSDGRPALMTFDNLTLTTQGNNAPGLLTQSIGGGGGNGGNAKSADVEDILPVQVGGAGGGGGAGNLATVDLDGGALTTTGAHSSAVVAQSIGGGGGNGGSAAGYSASVGLGINTSVGASGGSGGSGDTVSVSITSTHISTGFDASGNVIDGVTDSHGVVAQSIGGGGGNGGTSVADAMTLAFPGAELDLPPFAASITTSVGGKGGVAGAGGTAAVTLTGNAHVQTGGDGSIGVLAQSIGGGGGNGGSASSFAGTIGDVDTVSSDISTAVGNSGGAGGDTGAASVSLDDTASVYTAGDYSNAVVVQSIGGGGGNGGVGSASNDQIGGGFNLSANIGLGGAGGSGGTPGSATVVLQDGTNIGTTGSGARGVLAQSIGGGGGTGQGGTIGLSGSASVAGGDGEGEAAAADDDGGDDDADPISGSVTVNIGSNTGDGMTGGKVSVTANGTITTAGGDADGILAQSIGGSGGLAGSVGNDAGSDSDGFGGGDEDTKYTLTASLGGAGGTGGHGGEVDVIVDKGHVTTTGDWADGVVAQSIGGGGGAGGTSTAAGSDATATIALAIGGHGGAGGDGGAVNATFDDPDGSNDSYVISTSGFAAYGVLLQSIGGGGGQGGDGSDSASGGITVGGGIGGSSGSSGDGGAVTIISPSALAVLTTGHDAHGVVAQSIGGGGGVGGAGSSEAATDDDSHTIDLSVGGSGGSGGNGGTVTLGFTAPWSGIQTMGNRSYAVLAQSIGGGGGLGGGGSSDSVSSLTVGGSGGATGNGEAVSLSLTGGFHTAGNDAYGIVAQSIGGGGGIGGAGTVTANTPLKFGGQDGASGDGGDVTVQLSGFSIGTEGDGAHALIAQSIGGGGGIAGNTGGSVSASNYAFSDSSGSGHAVSVTVDGNITTTGDRAHGIIAQSIGGGGGIYSVSGNGETIYGSTASSFDGTSASGDVTVSQSGILTTTGADSIGIFAQSTSLNGPGFMGTITGTVNGTVTGGSGAGAGVWVVAGENNVLTVNAGGSVSAASGTAIRYDGRSETADGSVLTVDNYGTISGNILLSNADGSCTTTADSASGCAAGTVNNYSSHTLVDASLYQADVNNQGRMVVGHSGAIDGTEITGDFTQGAAGTLVVDTDFNSFGADRLLVRGDAQLGGTLDLQATSLRPDRELTVLTVDGAAAGAITPEASPIYDFALTPAGHDYRLSVASADFDAASMRLEDSQSGVAHGLQGVWDAGGTDSFGTLFATLGTAAEQGSKVYSGMLSDLSPGVVLAPAAQLQAGMARFNTGLMSCPVFSGADALTGETDCAWAQVSGRSTQQTADAGISGFSNDSITYQVGGQHEVAPGWFVGMSGAYQQSWLEGYDNRVDGDGSSGYLGLTVKREMGAWQIAGALSGSYGSFDIKRRIAIPGFADTVSSDPDVFAGAARLRVARTFAFSEMYLKPYVDLDAIYSRMPGYRESGGGDLGLKVEDSDQFTFAFSPTLEVGGRVAAGNAILRPYAYAGVTVLSDDDWSAKARFTGAPSGTGSFDTSLPIDDVVARIGAGVQLLTTAGMDIRLQYDGEFSDRTSSNAGSLKAILPF</sequence>
<evidence type="ECO:0000313" key="4">
    <source>
        <dbReference type="Proteomes" id="UP000196655"/>
    </source>
</evidence>
<dbReference type="PROSITE" id="PS51208">
    <property type="entry name" value="AUTOTRANSPORTER"/>
    <property type="match status" value="1"/>
</dbReference>
<evidence type="ECO:0000259" key="2">
    <source>
        <dbReference type="PROSITE" id="PS51208"/>
    </source>
</evidence>